<accession>A0A370L1R7</accession>
<evidence type="ECO:0000256" key="1">
    <source>
        <dbReference type="ARBA" id="ARBA00022649"/>
    </source>
</evidence>
<sequence length="112" mass="13098">MRAVWRRNVRRFEVHFSPSARQDLRETYLWVAEHSSEETALRFVTRTETVWAGLAHFPKRGTRRDDLLPGMRVFGLDRRVTVAFRIDGNRVTILRVLYGGRDLGQALDNDGR</sequence>
<dbReference type="RefSeq" id="WP_114831235.1">
    <property type="nucleotide sequence ID" value="NZ_QQTO01000033.1"/>
</dbReference>
<dbReference type="Pfam" id="PF05016">
    <property type="entry name" value="ParE_toxin"/>
    <property type="match status" value="1"/>
</dbReference>
<dbReference type="InterPro" id="IPR035093">
    <property type="entry name" value="RelE/ParE_toxin_dom_sf"/>
</dbReference>
<name>A0A370L1R7_9HYPH</name>
<dbReference type="EMBL" id="QQTP01000012">
    <property type="protein sequence ID" value="RDJ21487.1"/>
    <property type="molecule type" value="Genomic_DNA"/>
</dbReference>
<gene>
    <name evidence="2" type="ORF">DWE98_20870</name>
</gene>
<evidence type="ECO:0000313" key="2">
    <source>
        <dbReference type="EMBL" id="RDJ21487.1"/>
    </source>
</evidence>
<dbReference type="OrthoDB" id="9814952at2"/>
<proteinExistence type="predicted"/>
<comment type="caution">
    <text evidence="2">The sequence shown here is derived from an EMBL/GenBank/DDBJ whole genome shotgun (WGS) entry which is preliminary data.</text>
</comment>
<dbReference type="Proteomes" id="UP000255207">
    <property type="component" value="Unassembled WGS sequence"/>
</dbReference>
<keyword evidence="1" id="KW-1277">Toxin-antitoxin system</keyword>
<dbReference type="AlphaFoldDB" id="A0A370L1R7"/>
<dbReference type="Gene3D" id="3.30.2310.20">
    <property type="entry name" value="RelE-like"/>
    <property type="match status" value="1"/>
</dbReference>
<evidence type="ECO:0000313" key="3">
    <source>
        <dbReference type="Proteomes" id="UP000255207"/>
    </source>
</evidence>
<reference evidence="3" key="1">
    <citation type="submission" date="2018-07" db="EMBL/GenBank/DDBJ databases">
        <authorList>
            <person name="Safronova V.I."/>
            <person name="Chirak E.R."/>
            <person name="Sazanova A.L."/>
        </authorList>
    </citation>
    <scope>NUCLEOTIDE SEQUENCE [LARGE SCALE GENOMIC DNA]</scope>
    <source>
        <strain evidence="3">RCAM04685</strain>
    </source>
</reference>
<organism evidence="2 3">
    <name type="scientific">Bosea caraganae</name>
    <dbReference type="NCBI Taxonomy" id="2763117"/>
    <lineage>
        <taxon>Bacteria</taxon>
        <taxon>Pseudomonadati</taxon>
        <taxon>Pseudomonadota</taxon>
        <taxon>Alphaproteobacteria</taxon>
        <taxon>Hyphomicrobiales</taxon>
        <taxon>Boseaceae</taxon>
        <taxon>Bosea</taxon>
    </lineage>
</organism>
<protein>
    <submittedName>
        <fullName evidence="2">Type II toxin-antitoxin system RelE/ParE family toxin</fullName>
    </submittedName>
</protein>
<keyword evidence="3" id="KW-1185">Reference proteome</keyword>
<dbReference type="InterPro" id="IPR007712">
    <property type="entry name" value="RelE/ParE_toxin"/>
</dbReference>